<comment type="similarity">
    <text evidence="1 8">Belongs to the cytochrome P450 family.</text>
</comment>
<comment type="caution">
    <text evidence="9">The sequence shown here is derived from an EMBL/GenBank/DDBJ whole genome shotgun (WGS) entry which is preliminary data.</text>
</comment>
<dbReference type="GO" id="GO:0020037">
    <property type="term" value="F:heme binding"/>
    <property type="evidence" value="ECO:0007669"/>
    <property type="project" value="InterPro"/>
</dbReference>
<feature type="non-terminal residue" evidence="9">
    <location>
        <position position="1"/>
    </location>
</feature>
<evidence type="ECO:0000256" key="1">
    <source>
        <dbReference type="ARBA" id="ARBA00010617"/>
    </source>
</evidence>
<comment type="cofactor">
    <cofactor evidence="7">
        <name>heme</name>
        <dbReference type="ChEBI" id="CHEBI:30413"/>
    </cofactor>
</comment>
<dbReference type="GO" id="GO:0016705">
    <property type="term" value="F:oxidoreductase activity, acting on paired donors, with incorporation or reduction of molecular oxygen"/>
    <property type="evidence" value="ECO:0007669"/>
    <property type="project" value="InterPro"/>
</dbReference>
<proteinExistence type="inferred from homology"/>
<reference evidence="9" key="2">
    <citation type="journal article" date="2021" name="Genome Biol. Evol.">
        <title>Developing a high-quality reference genome for a parasitic bivalve with doubly uniparental inheritance (Bivalvia: Unionida).</title>
        <authorList>
            <person name="Smith C.H."/>
        </authorList>
    </citation>
    <scope>NUCLEOTIDE SEQUENCE</scope>
    <source>
        <strain evidence="9">CHS0354</strain>
        <tissue evidence="9">Mantle</tissue>
    </source>
</reference>
<dbReference type="PRINTS" id="PR00385">
    <property type="entry name" value="P450"/>
</dbReference>
<dbReference type="EMBL" id="JAEAOA010000830">
    <property type="protein sequence ID" value="KAK3577600.1"/>
    <property type="molecule type" value="Genomic_DNA"/>
</dbReference>
<dbReference type="PANTHER" id="PTHR24291:SF50">
    <property type="entry name" value="BIFUNCTIONAL ALBAFLAVENONE MONOOXYGENASE_TERPENE SYNTHASE"/>
    <property type="match status" value="1"/>
</dbReference>
<keyword evidence="2 7" id="KW-0349">Heme</keyword>
<evidence type="ECO:0000256" key="3">
    <source>
        <dbReference type="ARBA" id="ARBA00022723"/>
    </source>
</evidence>
<reference evidence="9" key="1">
    <citation type="journal article" date="2021" name="Genome Biol. Evol.">
        <title>A High-Quality Reference Genome for a Parasitic Bivalve with Doubly Uniparental Inheritance (Bivalvia: Unionida).</title>
        <authorList>
            <person name="Smith C.H."/>
        </authorList>
    </citation>
    <scope>NUCLEOTIDE SEQUENCE</scope>
    <source>
        <strain evidence="9">CHS0354</strain>
    </source>
</reference>
<evidence type="ECO:0008006" key="11">
    <source>
        <dbReference type="Google" id="ProtNLM"/>
    </source>
</evidence>
<evidence type="ECO:0000256" key="4">
    <source>
        <dbReference type="ARBA" id="ARBA00023002"/>
    </source>
</evidence>
<dbReference type="Proteomes" id="UP001195483">
    <property type="component" value="Unassembled WGS sequence"/>
</dbReference>
<keyword evidence="4 8" id="KW-0560">Oxidoreductase</keyword>
<keyword evidence="6 8" id="KW-0503">Monooxygenase</keyword>
<keyword evidence="10" id="KW-1185">Reference proteome</keyword>
<dbReference type="PRINTS" id="PR00463">
    <property type="entry name" value="EP450I"/>
</dbReference>
<organism evidence="9 10">
    <name type="scientific">Potamilus streckersoni</name>
    <dbReference type="NCBI Taxonomy" id="2493646"/>
    <lineage>
        <taxon>Eukaryota</taxon>
        <taxon>Metazoa</taxon>
        <taxon>Spiralia</taxon>
        <taxon>Lophotrochozoa</taxon>
        <taxon>Mollusca</taxon>
        <taxon>Bivalvia</taxon>
        <taxon>Autobranchia</taxon>
        <taxon>Heteroconchia</taxon>
        <taxon>Palaeoheterodonta</taxon>
        <taxon>Unionida</taxon>
        <taxon>Unionoidea</taxon>
        <taxon>Unionidae</taxon>
        <taxon>Ambleminae</taxon>
        <taxon>Lampsilini</taxon>
        <taxon>Potamilus</taxon>
    </lineage>
</organism>
<evidence type="ECO:0000313" key="10">
    <source>
        <dbReference type="Proteomes" id="UP001195483"/>
    </source>
</evidence>
<evidence type="ECO:0000256" key="7">
    <source>
        <dbReference type="PIRSR" id="PIRSR602401-1"/>
    </source>
</evidence>
<dbReference type="SUPFAM" id="SSF48264">
    <property type="entry name" value="Cytochrome P450"/>
    <property type="match status" value="1"/>
</dbReference>
<dbReference type="InterPro" id="IPR002401">
    <property type="entry name" value="Cyt_P450_E_grp-I"/>
</dbReference>
<evidence type="ECO:0000256" key="5">
    <source>
        <dbReference type="ARBA" id="ARBA00023004"/>
    </source>
</evidence>
<feature type="binding site" description="axial binding residue" evidence="7">
    <location>
        <position position="144"/>
    </location>
    <ligand>
        <name>heme</name>
        <dbReference type="ChEBI" id="CHEBI:30413"/>
    </ligand>
    <ligandPart>
        <name>Fe</name>
        <dbReference type="ChEBI" id="CHEBI:18248"/>
    </ligandPart>
</feature>
<evidence type="ECO:0000256" key="8">
    <source>
        <dbReference type="RuleBase" id="RU000461"/>
    </source>
</evidence>
<dbReference type="PANTHER" id="PTHR24291">
    <property type="entry name" value="CYTOCHROME P450 FAMILY 4"/>
    <property type="match status" value="1"/>
</dbReference>
<keyword evidence="5 7" id="KW-0408">Iron</keyword>
<keyword evidence="3 7" id="KW-0479">Metal-binding</keyword>
<dbReference type="Pfam" id="PF00067">
    <property type="entry name" value="p450"/>
    <property type="match status" value="1"/>
</dbReference>
<dbReference type="InterPro" id="IPR001128">
    <property type="entry name" value="Cyt_P450"/>
</dbReference>
<dbReference type="AlphaFoldDB" id="A0AAE0RQS0"/>
<evidence type="ECO:0000313" key="9">
    <source>
        <dbReference type="EMBL" id="KAK3577600.1"/>
    </source>
</evidence>
<dbReference type="InterPro" id="IPR017972">
    <property type="entry name" value="Cyt_P450_CS"/>
</dbReference>
<dbReference type="GO" id="GO:0005506">
    <property type="term" value="F:iron ion binding"/>
    <property type="evidence" value="ECO:0007669"/>
    <property type="project" value="InterPro"/>
</dbReference>
<protein>
    <recommendedName>
        <fullName evidence="11">Cytochrome P450</fullName>
    </recommendedName>
</protein>
<dbReference type="Gene3D" id="1.10.630.10">
    <property type="entry name" value="Cytochrome P450"/>
    <property type="match status" value="1"/>
</dbReference>
<evidence type="ECO:0000256" key="2">
    <source>
        <dbReference type="ARBA" id="ARBA00022617"/>
    </source>
</evidence>
<dbReference type="InterPro" id="IPR050196">
    <property type="entry name" value="Cytochrome_P450_Monoox"/>
</dbReference>
<dbReference type="CDD" id="cd00302">
    <property type="entry name" value="cytochrome_P450"/>
    <property type="match status" value="1"/>
</dbReference>
<sequence>QARNNMKLFLMAGSETTASAIPVILYLLTAYPELYHQIQSEADQNIAQLREDPTISLPRTEALMKEVLRTYPIAPFISRRTFFTVTLGNVEIPASSDLIVFTWGIHRSENVWPKAKQFLPFRFLDYDPVHGSMYIPFGAGSRICIGQHLAWLELKLAVAILLHKINFSKVPGTPDLRFVVDWAHAVVHPDKDMIFNVTRKM</sequence>
<accession>A0AAE0RQS0</accession>
<name>A0AAE0RQS0_9BIVA</name>
<evidence type="ECO:0000256" key="6">
    <source>
        <dbReference type="ARBA" id="ARBA00023033"/>
    </source>
</evidence>
<gene>
    <name evidence="9" type="ORF">CHS0354_013661</name>
</gene>
<dbReference type="GO" id="GO:0004497">
    <property type="term" value="F:monooxygenase activity"/>
    <property type="evidence" value="ECO:0007669"/>
    <property type="project" value="UniProtKB-KW"/>
</dbReference>
<dbReference type="InterPro" id="IPR036396">
    <property type="entry name" value="Cyt_P450_sf"/>
</dbReference>
<dbReference type="PROSITE" id="PS00086">
    <property type="entry name" value="CYTOCHROME_P450"/>
    <property type="match status" value="1"/>
</dbReference>
<reference evidence="9" key="3">
    <citation type="submission" date="2023-05" db="EMBL/GenBank/DDBJ databases">
        <authorList>
            <person name="Smith C.H."/>
        </authorList>
    </citation>
    <scope>NUCLEOTIDE SEQUENCE</scope>
    <source>
        <strain evidence="9">CHS0354</strain>
        <tissue evidence="9">Mantle</tissue>
    </source>
</reference>